<organism evidence="5 6">
    <name type="scientific">Mucor flavus</name>
    <dbReference type="NCBI Taxonomy" id="439312"/>
    <lineage>
        <taxon>Eukaryota</taxon>
        <taxon>Fungi</taxon>
        <taxon>Fungi incertae sedis</taxon>
        <taxon>Mucoromycota</taxon>
        <taxon>Mucoromycotina</taxon>
        <taxon>Mucoromycetes</taxon>
        <taxon>Mucorales</taxon>
        <taxon>Mucorineae</taxon>
        <taxon>Mucoraceae</taxon>
        <taxon>Mucor</taxon>
    </lineage>
</organism>
<dbReference type="EMBL" id="BAABUK010000008">
    <property type="protein sequence ID" value="GAA5811000.1"/>
    <property type="molecule type" value="Genomic_DNA"/>
</dbReference>
<keyword evidence="3" id="KW-0687">Ribonucleoprotein</keyword>
<evidence type="ECO:0000259" key="4">
    <source>
        <dbReference type="Pfam" id="PF03868"/>
    </source>
</evidence>
<dbReference type="InterPro" id="IPR014722">
    <property type="entry name" value="Rib_uL2_dom2"/>
</dbReference>
<keyword evidence="2" id="KW-0689">Ribosomal protein</keyword>
<name>A0ABP9YVV7_9FUNG</name>
<evidence type="ECO:0000313" key="6">
    <source>
        <dbReference type="Proteomes" id="UP001473302"/>
    </source>
</evidence>
<feature type="domain" description="Large ribosomal subunit protein uL6 N-terminal" evidence="4">
    <location>
        <begin position="15"/>
        <end position="60"/>
    </location>
</feature>
<sequence>MDIENSITTCSCLTKMPHAPRNSFIAPGVTRFSRSVAYAKKAQYKRKQVTVAAAPKTVATEKSVEVKGAKNGGKRTVPAQKASRFYPAEDVPQPKLGRKTAKKTALRSTITSGTVVILLAGRYRGKRVVVLKQLDSGLLLVTGPFKVNGVPMRRVNQAYVIATSTKLDLSAVKIDEKFNDCYFKKSAKTEKAFLEGETKKAAFPASKAADQKIVDKALLEVIAKTPFLRQYLVATFSLSKGQFPHNMKF</sequence>
<dbReference type="InterPro" id="IPR005568">
    <property type="entry name" value="Ribosomal_uL6_N"/>
</dbReference>
<dbReference type="CDD" id="cd13156">
    <property type="entry name" value="KOW_RPL6"/>
    <property type="match status" value="1"/>
</dbReference>
<reference evidence="5 6" key="1">
    <citation type="submission" date="2024-04" db="EMBL/GenBank/DDBJ databases">
        <title>genome sequences of Mucor flavus KT1a and Helicostylum pulchrum KT1b strains isolated from the surface of a dry-aged beef.</title>
        <authorList>
            <person name="Toyotome T."/>
            <person name="Hosono M."/>
            <person name="Torimaru M."/>
            <person name="Fukuda K."/>
            <person name="Mikami N."/>
        </authorList>
    </citation>
    <scope>NUCLEOTIDE SEQUENCE [LARGE SCALE GENOMIC DNA]</scope>
    <source>
        <strain evidence="5 6">KT1a</strain>
    </source>
</reference>
<proteinExistence type="inferred from homology"/>
<comment type="caution">
    <text evidence="5">The sequence shown here is derived from an EMBL/GenBank/DDBJ whole genome shotgun (WGS) entry which is preliminary data.</text>
</comment>
<accession>A0ABP9YVV7</accession>
<gene>
    <name evidence="5" type="ORF">MFLAVUS_004429</name>
</gene>
<dbReference type="PANTHER" id="PTHR10715">
    <property type="entry name" value="60S RIBOSOMAL PROTEIN L6"/>
    <property type="match status" value="1"/>
</dbReference>
<keyword evidence="6" id="KW-1185">Reference proteome</keyword>
<dbReference type="Gene3D" id="2.30.30.30">
    <property type="match status" value="1"/>
</dbReference>
<comment type="similarity">
    <text evidence="1">Belongs to the eukaryotic ribosomal protein eL6 family.</text>
</comment>
<dbReference type="Proteomes" id="UP001473302">
    <property type="component" value="Unassembled WGS sequence"/>
</dbReference>
<protein>
    <recommendedName>
        <fullName evidence="4">Large ribosomal subunit protein uL6 N-terminal domain-containing protein</fullName>
    </recommendedName>
</protein>
<dbReference type="Pfam" id="PF01159">
    <property type="entry name" value="Ribosomal_L6e"/>
    <property type="match status" value="1"/>
</dbReference>
<evidence type="ECO:0000256" key="1">
    <source>
        <dbReference type="ARBA" id="ARBA00010592"/>
    </source>
</evidence>
<dbReference type="InterPro" id="IPR008991">
    <property type="entry name" value="Translation_prot_SH3-like_sf"/>
</dbReference>
<evidence type="ECO:0000256" key="3">
    <source>
        <dbReference type="ARBA" id="ARBA00023274"/>
    </source>
</evidence>
<dbReference type="PANTHER" id="PTHR10715:SF0">
    <property type="entry name" value="LARGE RIBOSOMAL SUBUNIT PROTEIN EL6"/>
    <property type="match status" value="1"/>
</dbReference>
<dbReference type="SUPFAM" id="SSF50104">
    <property type="entry name" value="Translation proteins SH3-like domain"/>
    <property type="match status" value="1"/>
</dbReference>
<dbReference type="Pfam" id="PF03868">
    <property type="entry name" value="Ribosomal_L6e_N"/>
    <property type="match status" value="1"/>
</dbReference>
<evidence type="ECO:0000313" key="5">
    <source>
        <dbReference type="EMBL" id="GAA5811000.1"/>
    </source>
</evidence>
<dbReference type="InterPro" id="IPR000915">
    <property type="entry name" value="60S_ribosomal_eL6"/>
</dbReference>
<evidence type="ECO:0000256" key="2">
    <source>
        <dbReference type="ARBA" id="ARBA00022980"/>
    </source>
</evidence>
<dbReference type="InterPro" id="IPR041997">
    <property type="entry name" value="Ribosomal_eL6_KOW"/>
</dbReference>